<comment type="caution">
    <text evidence="1">The sequence shown here is derived from an EMBL/GenBank/DDBJ whole genome shotgun (WGS) entry which is preliminary data.</text>
</comment>
<evidence type="ECO:0000313" key="1">
    <source>
        <dbReference type="EMBL" id="KAI0039686.1"/>
    </source>
</evidence>
<proteinExistence type="predicted"/>
<dbReference type="Proteomes" id="UP000814033">
    <property type="component" value="Unassembled WGS sequence"/>
</dbReference>
<sequence>MTSVAARHHATGCHPMRTARCCNCLLRAAFEALIASAVSAVCIRAKFSEKARIRQERMQQYPLSGRRQSDRGDSVSTGHRVRREKKQQAPPGDRISSVSCRATSWHSPRPLHCAASPGADRGAGPAAESRRARFKSSR</sequence>
<evidence type="ECO:0000313" key="2">
    <source>
        <dbReference type="Proteomes" id="UP000814033"/>
    </source>
</evidence>
<protein>
    <submittedName>
        <fullName evidence="1">Uncharacterized protein</fullName>
    </submittedName>
</protein>
<gene>
    <name evidence="1" type="ORF">FA95DRAFT_992782</name>
</gene>
<name>A0ACB8R6B9_9AGAM</name>
<dbReference type="EMBL" id="MU276274">
    <property type="protein sequence ID" value="KAI0039686.1"/>
    <property type="molecule type" value="Genomic_DNA"/>
</dbReference>
<accession>A0ACB8R6B9</accession>
<organism evidence="1 2">
    <name type="scientific">Auriscalpium vulgare</name>
    <dbReference type="NCBI Taxonomy" id="40419"/>
    <lineage>
        <taxon>Eukaryota</taxon>
        <taxon>Fungi</taxon>
        <taxon>Dikarya</taxon>
        <taxon>Basidiomycota</taxon>
        <taxon>Agaricomycotina</taxon>
        <taxon>Agaricomycetes</taxon>
        <taxon>Russulales</taxon>
        <taxon>Auriscalpiaceae</taxon>
        <taxon>Auriscalpium</taxon>
    </lineage>
</organism>
<reference evidence="1" key="1">
    <citation type="submission" date="2021-02" db="EMBL/GenBank/DDBJ databases">
        <authorList>
            <consortium name="DOE Joint Genome Institute"/>
            <person name="Ahrendt S."/>
            <person name="Looney B.P."/>
            <person name="Miyauchi S."/>
            <person name="Morin E."/>
            <person name="Drula E."/>
            <person name="Courty P.E."/>
            <person name="Chicoki N."/>
            <person name="Fauchery L."/>
            <person name="Kohler A."/>
            <person name="Kuo A."/>
            <person name="Labutti K."/>
            <person name="Pangilinan J."/>
            <person name="Lipzen A."/>
            <person name="Riley R."/>
            <person name="Andreopoulos W."/>
            <person name="He G."/>
            <person name="Johnson J."/>
            <person name="Barry K.W."/>
            <person name="Grigoriev I.V."/>
            <person name="Nagy L."/>
            <person name="Hibbett D."/>
            <person name="Henrissat B."/>
            <person name="Matheny P.B."/>
            <person name="Labbe J."/>
            <person name="Martin F."/>
        </authorList>
    </citation>
    <scope>NUCLEOTIDE SEQUENCE</scope>
    <source>
        <strain evidence="1">FP105234-sp</strain>
    </source>
</reference>
<reference evidence="1" key="2">
    <citation type="journal article" date="2022" name="New Phytol.">
        <title>Evolutionary transition to the ectomycorrhizal habit in the genomes of a hyperdiverse lineage of mushroom-forming fungi.</title>
        <authorList>
            <person name="Looney B."/>
            <person name="Miyauchi S."/>
            <person name="Morin E."/>
            <person name="Drula E."/>
            <person name="Courty P.E."/>
            <person name="Kohler A."/>
            <person name="Kuo A."/>
            <person name="LaButti K."/>
            <person name="Pangilinan J."/>
            <person name="Lipzen A."/>
            <person name="Riley R."/>
            <person name="Andreopoulos W."/>
            <person name="He G."/>
            <person name="Johnson J."/>
            <person name="Nolan M."/>
            <person name="Tritt A."/>
            <person name="Barry K.W."/>
            <person name="Grigoriev I.V."/>
            <person name="Nagy L.G."/>
            <person name="Hibbett D."/>
            <person name="Henrissat B."/>
            <person name="Matheny P.B."/>
            <person name="Labbe J."/>
            <person name="Martin F.M."/>
        </authorList>
    </citation>
    <scope>NUCLEOTIDE SEQUENCE</scope>
    <source>
        <strain evidence="1">FP105234-sp</strain>
    </source>
</reference>
<keyword evidence="2" id="KW-1185">Reference proteome</keyword>